<evidence type="ECO:0000313" key="2">
    <source>
        <dbReference type="Proteomes" id="UP000663879"/>
    </source>
</evidence>
<accession>A0A813MBX4</accession>
<sequence>MVNVQKTVYDNFVSEQSKIVEELKRRLFDLETKYSIVVADNARLSKRVDELEKSEKSNTNSPKLFSDLFKKNKPENTTETNILNAIRMEQTESEKKSRNVIIFGSNYIEDIGKDKEMVNEISDVIGFDKSKIKFIKRFKRKNDDVESTPILVELSDKVDRNDMLKRSKSLKDNDKFGEIYISPDLTFAERELNKTLVAKRKELNDKNDSKKTGYRYGIRDYKVVKIIVDSQKSV</sequence>
<organism evidence="1 2">
    <name type="scientific">Brachionus calyciflorus</name>
    <dbReference type="NCBI Taxonomy" id="104777"/>
    <lineage>
        <taxon>Eukaryota</taxon>
        <taxon>Metazoa</taxon>
        <taxon>Spiralia</taxon>
        <taxon>Gnathifera</taxon>
        <taxon>Rotifera</taxon>
        <taxon>Eurotatoria</taxon>
        <taxon>Monogononta</taxon>
        <taxon>Pseudotrocha</taxon>
        <taxon>Ploima</taxon>
        <taxon>Brachionidae</taxon>
        <taxon>Brachionus</taxon>
    </lineage>
</organism>
<dbReference type="AlphaFoldDB" id="A0A813MBX4"/>
<gene>
    <name evidence="1" type="ORF">OXX778_LOCUS1773</name>
</gene>
<protein>
    <recommendedName>
        <fullName evidence="3">Endonuclease-reverse transcriptase</fullName>
    </recommendedName>
</protein>
<dbReference type="OrthoDB" id="6738932at2759"/>
<comment type="caution">
    <text evidence="1">The sequence shown here is derived from an EMBL/GenBank/DDBJ whole genome shotgun (WGS) entry which is preliminary data.</text>
</comment>
<evidence type="ECO:0000313" key="1">
    <source>
        <dbReference type="EMBL" id="CAF0717027.1"/>
    </source>
</evidence>
<dbReference type="Proteomes" id="UP000663879">
    <property type="component" value="Unassembled WGS sequence"/>
</dbReference>
<proteinExistence type="predicted"/>
<reference evidence="1" key="1">
    <citation type="submission" date="2021-02" db="EMBL/GenBank/DDBJ databases">
        <authorList>
            <person name="Nowell W R."/>
        </authorList>
    </citation>
    <scope>NUCLEOTIDE SEQUENCE</scope>
    <source>
        <strain evidence="1">Ploen Becks lab</strain>
    </source>
</reference>
<keyword evidence="2" id="KW-1185">Reference proteome</keyword>
<evidence type="ECO:0008006" key="3">
    <source>
        <dbReference type="Google" id="ProtNLM"/>
    </source>
</evidence>
<name>A0A813MBX4_9BILA</name>
<dbReference type="EMBL" id="CAJNOC010000122">
    <property type="protein sequence ID" value="CAF0717027.1"/>
    <property type="molecule type" value="Genomic_DNA"/>
</dbReference>